<accession>R7YT21</accession>
<reference evidence="3" key="1">
    <citation type="submission" date="2012-06" db="EMBL/GenBank/DDBJ databases">
        <title>The genome sequence of Coniosporium apollinis CBS 100218.</title>
        <authorList>
            <consortium name="The Broad Institute Genome Sequencing Platform"/>
            <person name="Cuomo C."/>
            <person name="Gorbushina A."/>
            <person name="Noack S."/>
            <person name="Walker B."/>
            <person name="Young S.K."/>
            <person name="Zeng Q."/>
            <person name="Gargeya S."/>
            <person name="Fitzgerald M."/>
            <person name="Haas B."/>
            <person name="Abouelleil A."/>
            <person name="Alvarado L."/>
            <person name="Arachchi H.M."/>
            <person name="Berlin A.M."/>
            <person name="Chapman S.B."/>
            <person name="Goldberg J."/>
            <person name="Griggs A."/>
            <person name="Gujja S."/>
            <person name="Hansen M."/>
            <person name="Howarth C."/>
            <person name="Imamovic A."/>
            <person name="Larimer J."/>
            <person name="McCowan C."/>
            <person name="Montmayeur A."/>
            <person name="Murphy C."/>
            <person name="Neiman D."/>
            <person name="Pearson M."/>
            <person name="Priest M."/>
            <person name="Roberts A."/>
            <person name="Saif S."/>
            <person name="Shea T."/>
            <person name="Sisk P."/>
            <person name="Sykes S."/>
            <person name="Wortman J."/>
            <person name="Nusbaum C."/>
            <person name="Birren B."/>
        </authorList>
    </citation>
    <scope>NUCLEOTIDE SEQUENCE [LARGE SCALE GENOMIC DNA]</scope>
    <source>
        <strain evidence="3">CBS 100218</strain>
    </source>
</reference>
<sequence length="290" mass="32830">MQQEELVRLFSQNLTLSNHASVAPSIVEQPHAFQQPQQQQQQTHDQQQSQQHPQPVVYSSTHYTHSAHIVPKAAPSQPPPPFTPAELSEILTRHSIDPSTLFPSQLDLFQQSPDDARLRLLEIWRLSPPDYSNHALALELGNWPRTSLQQEEEMAKLRFERRARQQAYQQGSTAGTDSTMEQDATPLPPLSVSSVSPPPDEMKTASAEPYMLSGYETLVKREYDEQAKVMDAAGRYYQATDPVYKSTGLWDKQGLQEMENQYGAFAQMREFGTTRFVGVHGGLNEDMMMM</sequence>
<organism evidence="2 3">
    <name type="scientific">Coniosporium apollinis (strain CBS 100218)</name>
    <name type="common">Rock-inhabiting black yeast</name>
    <dbReference type="NCBI Taxonomy" id="1168221"/>
    <lineage>
        <taxon>Eukaryota</taxon>
        <taxon>Fungi</taxon>
        <taxon>Dikarya</taxon>
        <taxon>Ascomycota</taxon>
        <taxon>Pezizomycotina</taxon>
        <taxon>Dothideomycetes</taxon>
        <taxon>Dothideomycetes incertae sedis</taxon>
        <taxon>Coniosporium</taxon>
    </lineage>
</organism>
<gene>
    <name evidence="2" type="ORF">W97_04218</name>
</gene>
<protein>
    <submittedName>
        <fullName evidence="2">Uncharacterized protein</fullName>
    </submittedName>
</protein>
<proteinExistence type="predicted"/>
<dbReference type="EMBL" id="JH767571">
    <property type="protein sequence ID" value="EON64983.1"/>
    <property type="molecule type" value="Genomic_DNA"/>
</dbReference>
<keyword evidence="3" id="KW-1185">Reference proteome</keyword>
<feature type="region of interest" description="Disordered" evidence="1">
    <location>
        <begin position="162"/>
        <end position="205"/>
    </location>
</feature>
<dbReference type="HOGENOM" id="CLU_061001_0_0_1"/>
<feature type="compositionally biased region" description="Polar residues" evidence="1">
    <location>
        <begin position="166"/>
        <end position="182"/>
    </location>
</feature>
<feature type="compositionally biased region" description="Low complexity" evidence="1">
    <location>
        <begin position="31"/>
        <end position="55"/>
    </location>
</feature>
<evidence type="ECO:0000313" key="2">
    <source>
        <dbReference type="EMBL" id="EON64983.1"/>
    </source>
</evidence>
<evidence type="ECO:0000256" key="1">
    <source>
        <dbReference type="SAM" id="MobiDB-lite"/>
    </source>
</evidence>
<name>R7YT21_CONA1</name>
<dbReference type="RefSeq" id="XP_007780300.1">
    <property type="nucleotide sequence ID" value="XM_007782110.1"/>
</dbReference>
<feature type="region of interest" description="Disordered" evidence="1">
    <location>
        <begin position="31"/>
        <end position="62"/>
    </location>
</feature>
<dbReference type="OrthoDB" id="5357075at2759"/>
<dbReference type="Proteomes" id="UP000016924">
    <property type="component" value="Unassembled WGS sequence"/>
</dbReference>
<dbReference type="GeneID" id="19901529"/>
<evidence type="ECO:0000313" key="3">
    <source>
        <dbReference type="Proteomes" id="UP000016924"/>
    </source>
</evidence>
<dbReference type="STRING" id="1168221.R7YT21"/>
<dbReference type="OMA" id="GHQYAEP"/>
<dbReference type="AlphaFoldDB" id="R7YT21"/>
<dbReference type="eggNOG" id="ENOG502S3PM">
    <property type="taxonomic scope" value="Eukaryota"/>
</dbReference>